<dbReference type="CDD" id="cd03313">
    <property type="entry name" value="enolase"/>
    <property type="match status" value="1"/>
</dbReference>
<feature type="binding site" evidence="9">
    <location>
        <position position="391"/>
    </location>
    <ligand>
        <name>(2R)-2-phosphoglycerate</name>
        <dbReference type="ChEBI" id="CHEBI:58289"/>
    </ligand>
</feature>
<comment type="function">
    <text evidence="9">Catalyzes the reversible conversion of 2-phosphoglycerate (2-PG) into phosphoenolpyruvate (PEP). It is essential for the degradation of carbohydrates via glycolysis.</text>
</comment>
<evidence type="ECO:0000256" key="1">
    <source>
        <dbReference type="ARBA" id="ARBA00005031"/>
    </source>
</evidence>
<dbReference type="InterPro" id="IPR020810">
    <property type="entry name" value="Enolase_C"/>
</dbReference>
<dbReference type="HAMAP" id="MF_00318">
    <property type="entry name" value="Enolase"/>
    <property type="match status" value="1"/>
</dbReference>
<evidence type="ECO:0000313" key="15">
    <source>
        <dbReference type="EMBL" id="OHA59038.1"/>
    </source>
</evidence>
<feature type="binding site" evidence="9 12">
    <location>
        <position position="245"/>
    </location>
    <ligand>
        <name>Mg(2+)</name>
        <dbReference type="ChEBI" id="CHEBI:18420"/>
    </ligand>
</feature>
<keyword evidence="6 9" id="KW-0460">Magnesium</keyword>
<comment type="caution">
    <text evidence="15">The sequence shown here is derived from an EMBL/GenBank/DDBJ whole genome shotgun (WGS) entry which is preliminary data.</text>
</comment>
<feature type="binding site" evidence="11">
    <location>
        <position position="391"/>
    </location>
    <ligand>
        <name>substrate</name>
    </ligand>
</feature>
<dbReference type="PRINTS" id="PR00148">
    <property type="entry name" value="ENOLASE"/>
</dbReference>
<dbReference type="Gene3D" id="3.30.390.10">
    <property type="entry name" value="Enolase-like, N-terminal domain"/>
    <property type="match status" value="1"/>
</dbReference>
<dbReference type="PROSITE" id="PS00164">
    <property type="entry name" value="ENOLASE"/>
    <property type="match status" value="1"/>
</dbReference>
<feature type="binding site" evidence="9">
    <location>
        <position position="370"/>
    </location>
    <ligand>
        <name>(2R)-2-phosphoglycerate</name>
        <dbReference type="ChEBI" id="CHEBI:58289"/>
    </ligand>
</feature>
<feature type="binding site" evidence="11">
    <location>
        <position position="315"/>
    </location>
    <ligand>
        <name>substrate</name>
    </ligand>
</feature>
<dbReference type="PANTHER" id="PTHR11902">
    <property type="entry name" value="ENOLASE"/>
    <property type="match status" value="1"/>
</dbReference>
<dbReference type="GO" id="GO:0005576">
    <property type="term" value="C:extracellular region"/>
    <property type="evidence" value="ECO:0007669"/>
    <property type="project" value="UniProtKB-SubCell"/>
</dbReference>
<evidence type="ECO:0000313" key="16">
    <source>
        <dbReference type="Proteomes" id="UP000176222"/>
    </source>
</evidence>
<evidence type="ECO:0000256" key="7">
    <source>
        <dbReference type="ARBA" id="ARBA00023152"/>
    </source>
</evidence>
<dbReference type="SFLD" id="SFLDF00002">
    <property type="entry name" value="enolase"/>
    <property type="match status" value="1"/>
</dbReference>
<feature type="binding site" evidence="9 12">
    <location>
        <position position="288"/>
    </location>
    <ligand>
        <name>Mg(2+)</name>
        <dbReference type="ChEBI" id="CHEBI:18420"/>
    </ligand>
</feature>
<evidence type="ECO:0000259" key="14">
    <source>
        <dbReference type="SMART" id="SM01193"/>
    </source>
</evidence>
<dbReference type="SUPFAM" id="SSF51604">
    <property type="entry name" value="Enolase C-terminal domain-like"/>
    <property type="match status" value="1"/>
</dbReference>
<feature type="binding site" evidence="9">
    <location>
        <position position="369"/>
    </location>
    <ligand>
        <name>(2R)-2-phosphoglycerate</name>
        <dbReference type="ChEBI" id="CHEBI:58289"/>
    </ligand>
</feature>
<dbReference type="Proteomes" id="UP000176222">
    <property type="component" value="Unassembled WGS sequence"/>
</dbReference>
<evidence type="ECO:0000256" key="11">
    <source>
        <dbReference type="PIRSR" id="PIRSR001400-2"/>
    </source>
</evidence>
<keyword evidence="5 9" id="KW-0964">Secreted</keyword>
<protein>
    <recommendedName>
        <fullName evidence="4 9">Enolase</fullName>
        <ecNumber evidence="3 9">4.2.1.11</ecNumber>
    </recommendedName>
    <alternativeName>
        <fullName evidence="9">2-phospho-D-glycerate hydro-lyase</fullName>
    </alternativeName>
    <alternativeName>
        <fullName evidence="9">2-phosphoglycerate dehydratase</fullName>
    </alternativeName>
</protein>
<dbReference type="SMART" id="SM01193">
    <property type="entry name" value="Enolase_N"/>
    <property type="match status" value="1"/>
</dbReference>
<feature type="domain" description="Enolase C-terminal TIM barrel" evidence="13">
    <location>
        <begin position="142"/>
        <end position="417"/>
    </location>
</feature>
<dbReference type="SFLD" id="SFLDG00178">
    <property type="entry name" value="enolase"/>
    <property type="match status" value="1"/>
</dbReference>
<dbReference type="InterPro" id="IPR020811">
    <property type="entry name" value="Enolase_N"/>
</dbReference>
<proteinExistence type="inferred from homology"/>
<evidence type="ECO:0000256" key="12">
    <source>
        <dbReference type="PIRSR" id="PIRSR001400-3"/>
    </source>
</evidence>
<dbReference type="Pfam" id="PF00113">
    <property type="entry name" value="Enolase_C"/>
    <property type="match status" value="1"/>
</dbReference>
<keyword evidence="8 9" id="KW-0456">Lyase</keyword>
<dbReference type="GO" id="GO:0000287">
    <property type="term" value="F:magnesium ion binding"/>
    <property type="evidence" value="ECO:0007669"/>
    <property type="project" value="UniProtKB-UniRule"/>
</dbReference>
<feature type="active site" description="Proton acceptor" evidence="9 10">
    <location>
        <position position="340"/>
    </location>
</feature>
<evidence type="ECO:0000256" key="8">
    <source>
        <dbReference type="ARBA" id="ARBA00023239"/>
    </source>
</evidence>
<accession>A0A1G2QF81</accession>
<evidence type="ECO:0000256" key="9">
    <source>
        <dbReference type="HAMAP-Rule" id="MF_00318"/>
    </source>
</evidence>
<name>A0A1G2QF81_9BACT</name>
<feature type="binding site" evidence="11">
    <location>
        <position position="288"/>
    </location>
    <ligand>
        <name>substrate</name>
    </ligand>
</feature>
<dbReference type="PIRSF" id="PIRSF001400">
    <property type="entry name" value="Enolase"/>
    <property type="match status" value="1"/>
</dbReference>
<dbReference type="NCBIfam" id="TIGR01060">
    <property type="entry name" value="eno"/>
    <property type="match status" value="1"/>
</dbReference>
<dbReference type="InterPro" id="IPR020809">
    <property type="entry name" value="Enolase_CS"/>
</dbReference>
<dbReference type="FunFam" id="3.30.390.10:FF:000001">
    <property type="entry name" value="Enolase"/>
    <property type="match status" value="1"/>
</dbReference>
<comment type="subcellular location">
    <subcellularLocation>
        <location evidence="9">Cytoplasm</location>
    </subcellularLocation>
    <subcellularLocation>
        <location evidence="9">Secreted</location>
    </subcellularLocation>
    <subcellularLocation>
        <location evidence="9">Cell surface</location>
    </subcellularLocation>
    <text evidence="9">Fractions of enolase are present in both the cytoplasm and on the cell surface.</text>
</comment>
<evidence type="ECO:0000256" key="10">
    <source>
        <dbReference type="PIRSR" id="PIRSR001400-1"/>
    </source>
</evidence>
<comment type="cofactor">
    <cofactor evidence="12">
        <name>Mg(2+)</name>
        <dbReference type="ChEBI" id="CHEBI:18420"/>
    </cofactor>
    <text evidence="12">Mg(2+) is required for catalysis and for stabilizing the dimer.</text>
</comment>
<dbReference type="AlphaFoldDB" id="A0A1G2QF81"/>
<comment type="cofactor">
    <cofactor evidence="9">
        <name>Mg(2+)</name>
        <dbReference type="ChEBI" id="CHEBI:18420"/>
    </cofactor>
    <text evidence="9">Binds a second Mg(2+) ion via substrate during catalysis.</text>
</comment>
<dbReference type="STRING" id="1802436.A2370_00765"/>
<evidence type="ECO:0000259" key="13">
    <source>
        <dbReference type="SMART" id="SM01192"/>
    </source>
</evidence>
<feature type="binding site" evidence="11">
    <location>
        <begin position="367"/>
        <end position="370"/>
    </location>
    <ligand>
        <name>substrate</name>
    </ligand>
</feature>
<dbReference type="Pfam" id="PF03952">
    <property type="entry name" value="Enolase_N"/>
    <property type="match status" value="1"/>
</dbReference>
<dbReference type="EMBL" id="MHTH01000006">
    <property type="protein sequence ID" value="OHA59038.1"/>
    <property type="molecule type" value="Genomic_DNA"/>
</dbReference>
<feature type="domain" description="Enolase N-terminal" evidence="14">
    <location>
        <begin position="4"/>
        <end position="133"/>
    </location>
</feature>
<evidence type="ECO:0000256" key="4">
    <source>
        <dbReference type="ARBA" id="ARBA00017068"/>
    </source>
</evidence>
<feature type="binding site" evidence="11">
    <location>
        <position position="167"/>
    </location>
    <ligand>
        <name>substrate</name>
    </ligand>
</feature>
<dbReference type="UniPathway" id="UPA00109">
    <property type="reaction ID" value="UER00187"/>
</dbReference>
<dbReference type="GO" id="GO:0000015">
    <property type="term" value="C:phosphopyruvate hydratase complex"/>
    <property type="evidence" value="ECO:0007669"/>
    <property type="project" value="InterPro"/>
</dbReference>
<keyword evidence="7 9" id="KW-0324">Glycolysis</keyword>
<evidence type="ECO:0000256" key="3">
    <source>
        <dbReference type="ARBA" id="ARBA00012058"/>
    </source>
</evidence>
<dbReference type="Gene3D" id="3.20.20.120">
    <property type="entry name" value="Enolase-like C-terminal domain"/>
    <property type="match status" value="1"/>
</dbReference>
<keyword evidence="15" id="KW-0670">Pyruvate</keyword>
<dbReference type="SMART" id="SM01192">
    <property type="entry name" value="Enolase_C"/>
    <property type="match status" value="1"/>
</dbReference>
<keyword evidence="9 12" id="KW-0479">Metal-binding</keyword>
<feature type="binding site" evidence="9">
    <location>
        <position position="166"/>
    </location>
    <ligand>
        <name>(2R)-2-phosphoglycerate</name>
        <dbReference type="ChEBI" id="CHEBI:58289"/>
    </ligand>
</feature>
<keyword evidence="9" id="KW-0963">Cytoplasm</keyword>
<dbReference type="GO" id="GO:0004634">
    <property type="term" value="F:phosphopyruvate hydratase activity"/>
    <property type="evidence" value="ECO:0007669"/>
    <property type="project" value="UniProtKB-UniRule"/>
</dbReference>
<evidence type="ECO:0000256" key="5">
    <source>
        <dbReference type="ARBA" id="ARBA00022525"/>
    </source>
</evidence>
<dbReference type="GO" id="GO:0006096">
    <property type="term" value="P:glycolytic process"/>
    <property type="evidence" value="ECO:0007669"/>
    <property type="project" value="UniProtKB-UniRule"/>
</dbReference>
<dbReference type="InterPro" id="IPR036849">
    <property type="entry name" value="Enolase-like_C_sf"/>
</dbReference>
<reference evidence="15 16" key="1">
    <citation type="journal article" date="2016" name="Nat. Commun.">
        <title>Thousands of microbial genomes shed light on interconnected biogeochemical processes in an aquifer system.</title>
        <authorList>
            <person name="Anantharaman K."/>
            <person name="Brown C.T."/>
            <person name="Hug L.A."/>
            <person name="Sharon I."/>
            <person name="Castelle C.J."/>
            <person name="Probst A.J."/>
            <person name="Thomas B.C."/>
            <person name="Singh A."/>
            <person name="Wilkins M.J."/>
            <person name="Karaoz U."/>
            <person name="Brodie E.L."/>
            <person name="Williams K.H."/>
            <person name="Hubbard S.S."/>
            <person name="Banfield J.F."/>
        </authorList>
    </citation>
    <scope>NUCLEOTIDE SEQUENCE [LARGE SCALE GENOMIC DNA]</scope>
</reference>
<feature type="binding site" evidence="9">
    <location>
        <position position="340"/>
    </location>
    <ligand>
        <name>(2R)-2-phosphoglycerate</name>
        <dbReference type="ChEBI" id="CHEBI:58289"/>
    </ligand>
</feature>
<comment type="pathway">
    <text evidence="1 9">Carbohydrate degradation; glycolysis; pyruvate from D-glyceraldehyde 3-phosphate: step 4/5.</text>
</comment>
<gene>
    <name evidence="9" type="primary">eno</name>
    <name evidence="15" type="ORF">A2370_00765</name>
</gene>
<feature type="active site" description="Proton donor" evidence="9 10">
    <location>
        <position position="208"/>
    </location>
</feature>
<sequence length="417" mass="45763">MSQIKSIIAREILDSRGYPTVEVDLTLADGSFGRASVPSGASTGSHEAIELRDGDQKRYHGKGVLQAVENINQELTGALTSQDFDQNSLDTKMIDLDGTANKSRLGANAILGISLAFAKAVAQSQKIPLYQYFADLGGTSLPFKLPRPLMNILNGGQHATHSTDLQEFMIIPISAPNFHEALRYGAETFQALKKILEARDLRTTVGDEGGFAPTLTSNAEAIEIILEAINSAGFKPGQDIALAIDVAASELYLDNKYHLKTENRQLTSEEMVALFEDWIDKYPIILIEDGLAEDDWADYKLMTAKLGGKIQIVGDDLFVTDPVRLQMGIDQQVATSILIKPNQIGTVTETIKTIQLAKKNNYQTIISHRSGETEDTTIADLAVGLNADYIKTGSLCRSERICKYNQLLRIEEELEKK</sequence>
<dbReference type="GO" id="GO:0009986">
    <property type="term" value="C:cell surface"/>
    <property type="evidence" value="ECO:0007669"/>
    <property type="project" value="UniProtKB-SubCell"/>
</dbReference>
<dbReference type="InterPro" id="IPR029017">
    <property type="entry name" value="Enolase-like_N"/>
</dbReference>
<organism evidence="15 16">
    <name type="scientific">Candidatus Vogelbacteria bacterium RIFOXYB1_FULL_42_16</name>
    <dbReference type="NCBI Taxonomy" id="1802436"/>
    <lineage>
        <taxon>Bacteria</taxon>
        <taxon>Candidatus Vogeliibacteriota</taxon>
    </lineage>
</organism>
<feature type="binding site" evidence="11">
    <location>
        <position position="158"/>
    </location>
    <ligand>
        <name>substrate</name>
    </ligand>
</feature>
<comment type="catalytic activity">
    <reaction evidence="9">
        <text>(2R)-2-phosphoglycerate = phosphoenolpyruvate + H2O</text>
        <dbReference type="Rhea" id="RHEA:10164"/>
        <dbReference type="ChEBI" id="CHEBI:15377"/>
        <dbReference type="ChEBI" id="CHEBI:58289"/>
        <dbReference type="ChEBI" id="CHEBI:58702"/>
        <dbReference type="EC" id="4.2.1.11"/>
    </reaction>
</comment>
<dbReference type="SUPFAM" id="SSF54826">
    <property type="entry name" value="Enolase N-terminal domain-like"/>
    <property type="match status" value="1"/>
</dbReference>
<dbReference type="InterPro" id="IPR000941">
    <property type="entry name" value="Enolase"/>
</dbReference>
<dbReference type="PANTHER" id="PTHR11902:SF1">
    <property type="entry name" value="ENOLASE"/>
    <property type="match status" value="1"/>
</dbReference>
<evidence type="ECO:0000256" key="6">
    <source>
        <dbReference type="ARBA" id="ARBA00022842"/>
    </source>
</evidence>
<evidence type="ECO:0000256" key="2">
    <source>
        <dbReference type="ARBA" id="ARBA00009604"/>
    </source>
</evidence>
<dbReference type="SFLD" id="SFLDS00001">
    <property type="entry name" value="Enolase"/>
    <property type="match status" value="1"/>
</dbReference>
<comment type="similarity">
    <text evidence="2 9">Belongs to the enolase family.</text>
</comment>
<dbReference type="EC" id="4.2.1.11" evidence="3 9"/>
<feature type="binding site" evidence="9 12">
    <location>
        <position position="315"/>
    </location>
    <ligand>
        <name>Mg(2+)</name>
        <dbReference type="ChEBI" id="CHEBI:18420"/>
    </ligand>
</feature>